<keyword evidence="4" id="KW-1133">Transmembrane helix</keyword>
<accession>A0ABT4N235</accession>
<feature type="coiled-coil region" evidence="3">
    <location>
        <begin position="22"/>
        <end position="49"/>
    </location>
</feature>
<protein>
    <recommendedName>
        <fullName evidence="7">Mce-associated membrane protein</fullName>
    </recommendedName>
</protein>
<dbReference type="EMBL" id="JAPWIE010000009">
    <property type="protein sequence ID" value="MCZ4553334.1"/>
    <property type="molecule type" value="Genomic_DNA"/>
</dbReference>
<organism evidence="5 6">
    <name type="scientific">Gordonia rubripertincta</name>
    <name type="common">Rhodococcus corallinus</name>
    <dbReference type="NCBI Taxonomy" id="36822"/>
    <lineage>
        <taxon>Bacteria</taxon>
        <taxon>Bacillati</taxon>
        <taxon>Actinomycetota</taxon>
        <taxon>Actinomycetes</taxon>
        <taxon>Mycobacteriales</taxon>
        <taxon>Gordoniaceae</taxon>
        <taxon>Gordonia</taxon>
    </lineage>
</organism>
<evidence type="ECO:0000256" key="4">
    <source>
        <dbReference type="SAM" id="Phobius"/>
    </source>
</evidence>
<name>A0ABT4N235_GORRU</name>
<reference evidence="5" key="1">
    <citation type="submission" date="2022-12" db="EMBL/GenBank/DDBJ databases">
        <authorList>
            <person name="Krivoruchko A.V."/>
            <person name="Elkin A."/>
        </authorList>
    </citation>
    <scope>NUCLEOTIDE SEQUENCE</scope>
    <source>
        <strain evidence="5">IEGM 1388</strain>
    </source>
</reference>
<keyword evidence="6" id="KW-1185">Reference proteome</keyword>
<dbReference type="PANTHER" id="PTHR37042">
    <property type="entry name" value="OUTER MEMBRANE PROTEIN RV1973"/>
    <property type="match status" value="1"/>
</dbReference>
<evidence type="ECO:0000256" key="2">
    <source>
        <dbReference type="ARBA" id="ARBA00023136"/>
    </source>
</evidence>
<evidence type="ECO:0000256" key="3">
    <source>
        <dbReference type="SAM" id="Coils"/>
    </source>
</evidence>
<comment type="subcellular location">
    <subcellularLocation>
        <location evidence="1">Membrane</location>
    </subcellularLocation>
</comment>
<proteinExistence type="predicted"/>
<dbReference type="PANTHER" id="PTHR37042:SF4">
    <property type="entry name" value="OUTER MEMBRANE PROTEIN RV1973"/>
    <property type="match status" value="1"/>
</dbReference>
<evidence type="ECO:0000256" key="1">
    <source>
        <dbReference type="ARBA" id="ARBA00004370"/>
    </source>
</evidence>
<keyword evidence="2 4" id="KW-0472">Membrane</keyword>
<sequence length="210" mass="22468">MLNVRALRPAVSGEQRALIASDKAARAHLRAAERELAALEIELGERERVTRPRWLTGLVVAVLIAAVVATIGGYRYAHADRGFTDAQYMRAAAERVEVLLTPDAGDGGKRARQIRAGATGTFGDEFAQSTDAFTAFVQKIGTVSTGTVDGVGISSRSGERATLLVTAAIEVRTGLDEDKTQGPAVQRFRIQVDMVPDDGALKISALEFYP</sequence>
<gene>
    <name evidence="5" type="ORF">O4213_25340</name>
</gene>
<keyword evidence="3" id="KW-0175">Coiled coil</keyword>
<keyword evidence="4" id="KW-0812">Transmembrane</keyword>
<evidence type="ECO:0008006" key="7">
    <source>
        <dbReference type="Google" id="ProtNLM"/>
    </source>
</evidence>
<evidence type="ECO:0000313" key="5">
    <source>
        <dbReference type="EMBL" id="MCZ4553334.1"/>
    </source>
</evidence>
<evidence type="ECO:0000313" key="6">
    <source>
        <dbReference type="Proteomes" id="UP001067235"/>
    </source>
</evidence>
<dbReference type="Proteomes" id="UP001067235">
    <property type="component" value="Unassembled WGS sequence"/>
</dbReference>
<feature type="transmembrane region" description="Helical" evidence="4">
    <location>
        <begin position="54"/>
        <end position="77"/>
    </location>
</feature>
<comment type="caution">
    <text evidence="5">The sequence shown here is derived from an EMBL/GenBank/DDBJ whole genome shotgun (WGS) entry which is preliminary data.</text>
</comment>
<dbReference type="RefSeq" id="WP_301574008.1">
    <property type="nucleotide sequence ID" value="NZ_JAPWIE010000009.1"/>
</dbReference>